<organism evidence="6">
    <name type="scientific">marine sediment metagenome</name>
    <dbReference type="NCBI Taxonomy" id="412755"/>
    <lineage>
        <taxon>unclassified sequences</taxon>
        <taxon>metagenomes</taxon>
        <taxon>ecological metagenomes</taxon>
    </lineage>
</organism>
<evidence type="ECO:0000259" key="5">
    <source>
        <dbReference type="Pfam" id="PF05065"/>
    </source>
</evidence>
<dbReference type="PANTHER" id="PTHR36539:SF1">
    <property type="entry name" value="BACTERIAL MICROCOMPARTMENT SHELL VERTEX PROTEIN EUTN"/>
    <property type="match status" value="1"/>
</dbReference>
<feature type="domain" description="Phage capsid-like C-terminal" evidence="5">
    <location>
        <begin position="210"/>
        <end position="494"/>
    </location>
</feature>
<protein>
    <recommendedName>
        <fullName evidence="5">Phage capsid-like C-terminal domain-containing protein</fullName>
    </recommendedName>
</protein>
<dbReference type="InterPro" id="IPR004992">
    <property type="entry name" value="EutN_CcmL"/>
</dbReference>
<comment type="caution">
    <text evidence="6">The sequence shown here is derived from an EMBL/GenBank/DDBJ whole genome shotgun (WGS) entry which is preliminary data.</text>
</comment>
<name>A0A0F9JS51_9ZZZZ</name>
<dbReference type="InterPro" id="IPR024455">
    <property type="entry name" value="Phage_capsid"/>
</dbReference>
<dbReference type="Gene3D" id="2.40.50.220">
    <property type="entry name" value="EutN/Ccml"/>
    <property type="match status" value="1"/>
</dbReference>
<keyword evidence="4" id="KW-1283">Bacterial microcompartment</keyword>
<dbReference type="CDD" id="cd01614">
    <property type="entry name" value="EutN_CcmL"/>
    <property type="match status" value="1"/>
</dbReference>
<evidence type="ECO:0000313" key="6">
    <source>
        <dbReference type="EMBL" id="KKM01758.1"/>
    </source>
</evidence>
<evidence type="ECO:0000256" key="2">
    <source>
        <dbReference type="ARBA" id="ARBA00022844"/>
    </source>
</evidence>
<dbReference type="GO" id="GO:0044423">
    <property type="term" value="C:virion component"/>
    <property type="evidence" value="ECO:0007669"/>
    <property type="project" value="UniProtKB-KW"/>
</dbReference>
<evidence type="ECO:0000256" key="4">
    <source>
        <dbReference type="ARBA" id="ARBA00024446"/>
    </source>
</evidence>
<evidence type="ECO:0000256" key="3">
    <source>
        <dbReference type="ARBA" id="ARBA00024322"/>
    </source>
</evidence>
<dbReference type="EMBL" id="LAZR01017109">
    <property type="protein sequence ID" value="KKM01758.1"/>
    <property type="molecule type" value="Genomic_DNA"/>
</dbReference>
<sequence length="512" mass="54506">MFIAKVRGNVVATHKVAKMTGRKLLIVDPLVVDEPGEKLLSTGRSFVAVDSVDAGAGDTVLITQGSSARMTPQTKNLPIDTVIALTKHLHKLENAGSMVGSQRNKALEDRLAVLESDRELLGETKKVTLKARGSAATGNISIHECIEDDPCLGYPKWEAGGFGMYCADVCKAAKAIAAGQHTVIPQRLTKANQIMVTKATGLGEATDDEGGFLVAPEHRNELLKKTHDTGKVFPRARQVPMGSPIVKIPTINETSRADGSRHGGVRAFRLAEGATLTASKPSFGRVTLTATKVAALGYVTSELIEDSPITLQLFGELFAEELAFEADDSAINGTGSGSPLGVLKANCLVSVAKENGQSAVTIEYENVLKMWSRMWASSRGNAAWFINQDTEPQLNSMTLVVGTGGVPVYLPAGGVSGSPFATLFGRPVIPIEQCATLGTVGDIIFADMSQYLWGTRGGMNTASSIHVQFTTDEEAFRTTWRNDGQPWWNSALTPFTGSSNTLSPFVALATRA</sequence>
<reference evidence="6" key="1">
    <citation type="journal article" date="2015" name="Nature">
        <title>Complex archaea that bridge the gap between prokaryotes and eukaryotes.</title>
        <authorList>
            <person name="Spang A."/>
            <person name="Saw J.H."/>
            <person name="Jorgensen S.L."/>
            <person name="Zaremba-Niedzwiedzka K."/>
            <person name="Martijn J."/>
            <person name="Lind A.E."/>
            <person name="van Eijk R."/>
            <person name="Schleper C."/>
            <person name="Guy L."/>
            <person name="Ettema T.J."/>
        </authorList>
    </citation>
    <scope>NUCLEOTIDE SEQUENCE</scope>
</reference>
<dbReference type="InterPro" id="IPR054612">
    <property type="entry name" value="Phage_capsid-like_C"/>
</dbReference>
<dbReference type="NCBIfam" id="TIGR01554">
    <property type="entry name" value="major_cap_HK97"/>
    <property type="match status" value="1"/>
</dbReference>
<accession>A0A0F9JS51</accession>
<dbReference type="PROSITE" id="PS51932">
    <property type="entry name" value="BMV"/>
    <property type="match status" value="1"/>
</dbReference>
<dbReference type="Pfam" id="PF05065">
    <property type="entry name" value="Phage_capsid"/>
    <property type="match status" value="1"/>
</dbReference>
<dbReference type="InterPro" id="IPR036677">
    <property type="entry name" value="EutN_CcmL_sf"/>
</dbReference>
<dbReference type="Pfam" id="PF03319">
    <property type="entry name" value="EutN_CcmL"/>
    <property type="match status" value="1"/>
</dbReference>
<dbReference type="SUPFAM" id="SSF56563">
    <property type="entry name" value="Major capsid protein gp5"/>
    <property type="match status" value="1"/>
</dbReference>
<proteinExistence type="predicted"/>
<gene>
    <name evidence="6" type="ORF">LCGC14_1791240</name>
</gene>
<dbReference type="AlphaFoldDB" id="A0A0F9JS51"/>
<evidence type="ECO:0000256" key="1">
    <source>
        <dbReference type="ARBA" id="ARBA00004328"/>
    </source>
</evidence>
<comment type="subcellular location">
    <subcellularLocation>
        <location evidence="3">Bacterial microcompartment</location>
    </subcellularLocation>
    <subcellularLocation>
        <location evidence="1">Virion</location>
    </subcellularLocation>
</comment>
<keyword evidence="2" id="KW-0946">Virion</keyword>
<dbReference type="SUPFAM" id="SSF159133">
    <property type="entry name" value="EutN/CcmL-like"/>
    <property type="match status" value="1"/>
</dbReference>
<dbReference type="Gene3D" id="3.30.2400.10">
    <property type="entry name" value="Major capsid protein gp5"/>
    <property type="match status" value="1"/>
</dbReference>
<dbReference type="PANTHER" id="PTHR36539">
    <property type="entry name" value="ETHANOLAMINE UTILIZATION PROTEIN EUTN"/>
    <property type="match status" value="1"/>
</dbReference>
<dbReference type="GO" id="GO:0031469">
    <property type="term" value="C:bacterial microcompartment"/>
    <property type="evidence" value="ECO:0007669"/>
    <property type="project" value="UniProtKB-SubCell"/>
</dbReference>